<feature type="repeat" description="PPR" evidence="3">
    <location>
        <begin position="203"/>
        <end position="237"/>
    </location>
</feature>
<dbReference type="GO" id="GO:0003723">
    <property type="term" value="F:RNA binding"/>
    <property type="evidence" value="ECO:0007669"/>
    <property type="project" value="InterPro"/>
</dbReference>
<keyword evidence="2" id="KW-0809">Transit peptide</keyword>
<dbReference type="Pfam" id="PF01535">
    <property type="entry name" value="PPR"/>
    <property type="match status" value="4"/>
</dbReference>
<name>A0A8T0MGQ3_PANVG</name>
<dbReference type="InterPro" id="IPR032867">
    <property type="entry name" value="DYW_dom"/>
</dbReference>
<evidence type="ECO:0000313" key="5">
    <source>
        <dbReference type="EMBL" id="KAG2536297.1"/>
    </source>
</evidence>
<keyword evidence="1" id="KW-0677">Repeat</keyword>
<evidence type="ECO:0000259" key="4">
    <source>
        <dbReference type="Pfam" id="PF14432"/>
    </source>
</evidence>
<dbReference type="FunFam" id="1.25.40.10:FF:000243">
    <property type="entry name" value="Pentatricopeptide repeat-containing protein chloroplastic"/>
    <property type="match status" value="1"/>
</dbReference>
<evidence type="ECO:0000256" key="3">
    <source>
        <dbReference type="PROSITE-ProRule" id="PRU00708"/>
    </source>
</evidence>
<keyword evidence="6" id="KW-1185">Reference proteome</keyword>
<sequence length="818" mass="90145">MLCPRHASAASALLTGRHLVAASSRASTLQPQRPPCARAMRLPRVHLRLASTAAVHLHPPPSGAISHEVRGKNEWQLELEQHITRGQLAIARKVFDRIPAPDARAYNSLIRAYSWRGPFHAAIDLYRSMLHRRVPPNKYTFPFVLKACSALADLSSGRAVHGHAAAAGLHTDMFVSTALIDLYIRCARFGPAANVFAKMPMRDVVAWNAMLAGYAQHGMYQHAIAHLLDMQAHDCLRPNASTLVSLLPLLAQQEALSQGTRVHAYCLRACLDHKEEQVIVGTALLDMYAKCKHLVYACRVFYAMPVRNEVTWSALIGGFVLCDRMVEAFSLFKDMLAQGLCFLSPTSVASALRVCASLSDVRMGTQLHALLAKSGIHTDLTAGNSLLSMYAKAGLINETMALFDEMAVKDTVSYGALLSGFVQNGKAEEAFLVFKKMQACNVEPDVATMVSLIPACSHLAALQHGRCSHGSVIIRGLASETSICNALIDMYAKCGRIDLSRQVFDKMAARDIVSWNTMIAGYGIHGLGKEATTLFLGMKNQGFAPDDVTFICLISACSHSGLVTEGKHWFNMMTQKHGILPRMEHYICMVDLLARGGFLDEAYQFIQSMPLKADVRVWGALLGACRIHKNIDLGKQVSRMIQKLGPEGTGNFVLLSNIFSAAGRFNEAAEVRVIQKVKGFKKSPGCSWIEINGSLNAFVGGDQSHPHSPDIYQELDNIMIDIKKLGYQADTSFVLQDLEEEEKEKALLYHSEKLAIAFGILSLDEDKTIFVTKNLRVCGDCHTTIKYMTLVRNRAIIVRDANRFHHFKNGQCSCGDFW</sequence>
<protein>
    <recommendedName>
        <fullName evidence="4">DYW domain-containing protein</fullName>
    </recommendedName>
</protein>
<dbReference type="InterPro" id="IPR002885">
    <property type="entry name" value="PPR_rpt"/>
</dbReference>
<dbReference type="Proteomes" id="UP000823388">
    <property type="component" value="Chromosome 9N"/>
</dbReference>
<dbReference type="InterPro" id="IPR046960">
    <property type="entry name" value="PPR_At4g14850-like_plant"/>
</dbReference>
<dbReference type="PROSITE" id="PS51375">
    <property type="entry name" value="PPR"/>
    <property type="match status" value="6"/>
</dbReference>
<evidence type="ECO:0000256" key="2">
    <source>
        <dbReference type="ARBA" id="ARBA00022946"/>
    </source>
</evidence>
<organism evidence="5 6">
    <name type="scientific">Panicum virgatum</name>
    <name type="common">Blackwell switchgrass</name>
    <dbReference type="NCBI Taxonomy" id="38727"/>
    <lineage>
        <taxon>Eukaryota</taxon>
        <taxon>Viridiplantae</taxon>
        <taxon>Streptophyta</taxon>
        <taxon>Embryophyta</taxon>
        <taxon>Tracheophyta</taxon>
        <taxon>Spermatophyta</taxon>
        <taxon>Magnoliopsida</taxon>
        <taxon>Liliopsida</taxon>
        <taxon>Poales</taxon>
        <taxon>Poaceae</taxon>
        <taxon>PACMAD clade</taxon>
        <taxon>Panicoideae</taxon>
        <taxon>Panicodae</taxon>
        <taxon>Paniceae</taxon>
        <taxon>Panicinae</taxon>
        <taxon>Panicum</taxon>
        <taxon>Panicum sect. Hiantes</taxon>
    </lineage>
</organism>
<dbReference type="InterPro" id="IPR011990">
    <property type="entry name" value="TPR-like_helical_dom_sf"/>
</dbReference>
<evidence type="ECO:0000313" key="6">
    <source>
        <dbReference type="Proteomes" id="UP000823388"/>
    </source>
</evidence>
<dbReference type="GO" id="GO:0009451">
    <property type="term" value="P:RNA modification"/>
    <property type="evidence" value="ECO:0007669"/>
    <property type="project" value="InterPro"/>
</dbReference>
<dbReference type="Pfam" id="PF13041">
    <property type="entry name" value="PPR_2"/>
    <property type="match status" value="3"/>
</dbReference>
<feature type="repeat" description="PPR" evidence="3">
    <location>
        <begin position="308"/>
        <end position="342"/>
    </location>
</feature>
<dbReference type="FunFam" id="1.25.40.10:FF:002019">
    <property type="entry name" value="Pentatricopeptide repeat-containing protein"/>
    <property type="match status" value="1"/>
</dbReference>
<reference evidence="5" key="1">
    <citation type="submission" date="2020-05" db="EMBL/GenBank/DDBJ databases">
        <title>WGS assembly of Panicum virgatum.</title>
        <authorList>
            <person name="Lovell J.T."/>
            <person name="Jenkins J."/>
            <person name="Shu S."/>
            <person name="Juenger T.E."/>
            <person name="Schmutz J."/>
        </authorList>
    </citation>
    <scope>NUCLEOTIDE SEQUENCE</scope>
    <source>
        <strain evidence="5">AP13</strain>
    </source>
</reference>
<accession>A0A8T0MGQ3</accession>
<gene>
    <name evidence="5" type="ORF">PVAP13_9NG179200</name>
</gene>
<dbReference type="NCBIfam" id="TIGR00756">
    <property type="entry name" value="PPR"/>
    <property type="match status" value="7"/>
</dbReference>
<dbReference type="FunFam" id="1.25.40.10:FF:000444">
    <property type="entry name" value="Pentatricopeptide repeat-containing protein"/>
    <property type="match status" value="1"/>
</dbReference>
<dbReference type="GO" id="GO:0008270">
    <property type="term" value="F:zinc ion binding"/>
    <property type="evidence" value="ECO:0007669"/>
    <property type="project" value="InterPro"/>
</dbReference>
<dbReference type="FunFam" id="1.25.40.10:FF:001494">
    <property type="entry name" value="Pentatricopeptide repeat-containing protein"/>
    <property type="match status" value="1"/>
</dbReference>
<comment type="caution">
    <text evidence="5">The sequence shown here is derived from an EMBL/GenBank/DDBJ whole genome shotgun (WGS) entry which is preliminary data.</text>
</comment>
<dbReference type="Pfam" id="PF20431">
    <property type="entry name" value="E_motif"/>
    <property type="match status" value="1"/>
</dbReference>
<dbReference type="Pfam" id="PF20430">
    <property type="entry name" value="Eplus_motif"/>
    <property type="match status" value="1"/>
</dbReference>
<proteinExistence type="predicted"/>
<dbReference type="OrthoDB" id="185373at2759"/>
<dbReference type="EMBL" id="CM029054">
    <property type="protein sequence ID" value="KAG2536297.1"/>
    <property type="molecule type" value="Genomic_DNA"/>
</dbReference>
<feature type="repeat" description="PPR" evidence="3">
    <location>
        <begin position="511"/>
        <end position="545"/>
    </location>
</feature>
<dbReference type="AlphaFoldDB" id="A0A8T0MGQ3"/>
<dbReference type="InterPro" id="IPR046848">
    <property type="entry name" value="E_motif"/>
</dbReference>
<feature type="repeat" description="PPR" evidence="3">
    <location>
        <begin position="410"/>
        <end position="444"/>
    </location>
</feature>
<feature type="repeat" description="PPR" evidence="3">
    <location>
        <begin position="102"/>
        <end position="136"/>
    </location>
</feature>
<dbReference type="InterPro" id="IPR046849">
    <property type="entry name" value="E2_motif"/>
</dbReference>
<dbReference type="PANTHER" id="PTHR47926">
    <property type="entry name" value="PENTATRICOPEPTIDE REPEAT-CONTAINING PROTEIN"/>
    <property type="match status" value="1"/>
</dbReference>
<feature type="repeat" description="PPR" evidence="3">
    <location>
        <begin position="480"/>
        <end position="510"/>
    </location>
</feature>
<evidence type="ECO:0000256" key="1">
    <source>
        <dbReference type="ARBA" id="ARBA00022737"/>
    </source>
</evidence>
<dbReference type="Gene3D" id="1.25.40.10">
    <property type="entry name" value="Tetratricopeptide repeat domain"/>
    <property type="match status" value="6"/>
</dbReference>
<dbReference type="PANTHER" id="PTHR47926:SF536">
    <property type="entry name" value="DYW DOMAIN-CONTAINING PROTEIN"/>
    <property type="match status" value="1"/>
</dbReference>
<feature type="domain" description="DYW" evidence="4">
    <location>
        <begin position="726"/>
        <end position="818"/>
    </location>
</feature>
<dbReference type="Pfam" id="PF14432">
    <property type="entry name" value="DYW_deaminase"/>
    <property type="match status" value="1"/>
</dbReference>